<keyword evidence="5" id="KW-0812">Transmembrane</keyword>
<reference evidence="8" key="2">
    <citation type="submission" date="2021-01" db="UniProtKB">
        <authorList>
            <consortium name="EnsemblMetazoa"/>
        </authorList>
    </citation>
    <scope>IDENTIFICATION</scope>
</reference>
<dbReference type="Gene3D" id="2.60.40.2160">
    <property type="entry name" value="Interleukin-17 receptor A/B, fibronectin-III-like domain 1"/>
    <property type="match status" value="1"/>
</dbReference>
<feature type="domain" description="HYR" evidence="7">
    <location>
        <begin position="496"/>
        <end position="584"/>
    </location>
</feature>
<evidence type="ECO:0000256" key="6">
    <source>
        <dbReference type="SAM" id="SignalP"/>
    </source>
</evidence>
<protein>
    <recommendedName>
        <fullName evidence="7">HYR domain-containing protein</fullName>
    </recommendedName>
</protein>
<evidence type="ECO:0000256" key="2">
    <source>
        <dbReference type="ARBA" id="ARBA00022475"/>
    </source>
</evidence>
<feature type="transmembrane region" description="Helical" evidence="5">
    <location>
        <begin position="591"/>
        <end position="612"/>
    </location>
</feature>
<feature type="region of interest" description="Disordered" evidence="4">
    <location>
        <begin position="708"/>
        <end position="755"/>
    </location>
</feature>
<dbReference type="PANTHER" id="PTHR24273:SF32">
    <property type="entry name" value="HYALIN"/>
    <property type="match status" value="1"/>
</dbReference>
<keyword evidence="2" id="KW-1003">Cell membrane</keyword>
<proteinExistence type="predicted"/>
<feature type="domain" description="HYR" evidence="7">
    <location>
        <begin position="319"/>
        <end position="407"/>
    </location>
</feature>
<dbReference type="GO" id="GO:0005886">
    <property type="term" value="C:plasma membrane"/>
    <property type="evidence" value="ECO:0007669"/>
    <property type="project" value="UniProtKB-SubCell"/>
</dbReference>
<dbReference type="EnsemblMetazoa" id="XM_011685000">
    <property type="protein sequence ID" value="XP_011683302"/>
    <property type="gene ID" value="LOC754005"/>
</dbReference>
<dbReference type="OrthoDB" id="10121452at2759"/>
<dbReference type="PANTHER" id="PTHR24273">
    <property type="entry name" value="FI04643P-RELATED"/>
    <property type="match status" value="1"/>
</dbReference>
<accession>A0A7M7HND2</accession>
<dbReference type="RefSeq" id="XP_011683302.2">
    <property type="nucleotide sequence ID" value="XM_011685000.2"/>
</dbReference>
<evidence type="ECO:0000256" key="4">
    <source>
        <dbReference type="SAM" id="MobiDB-lite"/>
    </source>
</evidence>
<dbReference type="GeneID" id="754005"/>
<comment type="subcellular location">
    <subcellularLocation>
        <location evidence="1">Cell membrane</location>
        <topology evidence="1">Single-pass type I membrane protein</topology>
    </subcellularLocation>
</comment>
<feature type="compositionally biased region" description="Low complexity" evidence="4">
    <location>
        <begin position="741"/>
        <end position="755"/>
    </location>
</feature>
<evidence type="ECO:0000313" key="8">
    <source>
        <dbReference type="EnsemblMetazoa" id="XP_011683302"/>
    </source>
</evidence>
<dbReference type="InterPro" id="IPR003410">
    <property type="entry name" value="HYR_dom"/>
</dbReference>
<evidence type="ECO:0000259" key="7">
    <source>
        <dbReference type="PROSITE" id="PS50825"/>
    </source>
</evidence>
<keyword evidence="3" id="KW-0677">Repeat</keyword>
<dbReference type="InterPro" id="IPR038683">
    <property type="entry name" value="IL17RA/B_FnIII-like_1_sf"/>
</dbReference>
<feature type="domain" description="HYR" evidence="7">
    <location>
        <begin position="408"/>
        <end position="495"/>
    </location>
</feature>
<keyword evidence="5" id="KW-1133">Transmembrane helix</keyword>
<keyword evidence="5" id="KW-0472">Membrane</keyword>
<feature type="signal peptide" evidence="6">
    <location>
        <begin position="1"/>
        <end position="34"/>
    </location>
</feature>
<dbReference type="KEGG" id="spu:754005"/>
<dbReference type="Pfam" id="PF02494">
    <property type="entry name" value="HYR"/>
    <property type="match status" value="3"/>
</dbReference>
<feature type="chain" id="PRO_5029609209" description="HYR domain-containing protein" evidence="6">
    <location>
        <begin position="35"/>
        <end position="755"/>
    </location>
</feature>
<dbReference type="OMA" id="RIPWESC"/>
<reference evidence="9" key="1">
    <citation type="submission" date="2015-02" db="EMBL/GenBank/DDBJ databases">
        <title>Genome sequencing for Strongylocentrotus purpuratus.</title>
        <authorList>
            <person name="Murali S."/>
            <person name="Liu Y."/>
            <person name="Vee V."/>
            <person name="English A."/>
            <person name="Wang M."/>
            <person name="Skinner E."/>
            <person name="Han Y."/>
            <person name="Muzny D.M."/>
            <person name="Worley K.C."/>
            <person name="Gibbs R.A."/>
        </authorList>
    </citation>
    <scope>NUCLEOTIDE SEQUENCE</scope>
</reference>
<evidence type="ECO:0000256" key="5">
    <source>
        <dbReference type="SAM" id="Phobius"/>
    </source>
</evidence>
<evidence type="ECO:0000256" key="3">
    <source>
        <dbReference type="ARBA" id="ARBA00022737"/>
    </source>
</evidence>
<evidence type="ECO:0000256" key="1">
    <source>
        <dbReference type="ARBA" id="ARBA00004251"/>
    </source>
</evidence>
<dbReference type="InParanoid" id="A0A7M7HND2"/>
<keyword evidence="9" id="KW-1185">Reference proteome</keyword>
<evidence type="ECO:0000313" key="9">
    <source>
        <dbReference type="Proteomes" id="UP000007110"/>
    </source>
</evidence>
<sequence length="755" mass="84946">MPCSVTPGPLGWSYLSSVALALLIVSVHLSSANACCVEERGPTTNCSFSHGQDFFLCDITEVGYSIDTCRDEGIAPLGDTPGPIRDASFHIEPYFTSCSPSNEHMYKTPLNVSSCHTPCSHGNRAVHAGLNITFKADPWTSEHLRAITISLRRGSRVYVHCVTLRLNDYGPTQAALAEHEFHYDGFIGLEPGEEYTVSILTLPTNTNRQNWIIKPIRIPWESCWVPDLKIHETPFAVNLTLFQDLRHGFKRFYVHLYNDPYNPLTREVDFRNADLYEMDGKNGTNILFECIEPTATELNLYVEAVDCRFCLWDRTKIQVKGVPPKFVNCPEHDIIQEVEITKPMRYTTPVSWTSPTPIFQSTGCGSGRNRSHDPNSVFQVGMTTPIRYLAWQYTYMAECTFNVQVLAVDTTPPQIVFCPDNITAYAKPKMKTLEVSWREPMFDDASNTTMTIVTPYMPDSQTSYNFHVWVNTTVKYQIMDAYNNMAYCSFSVYVKGDTDPPRITYCPRSIDVKGQPKMKSAEIQWERPQFNDASDTIVTIVTPDMPDNETSFQFSVGMNTTVKYKITDAYNNSAYCSFFVYIKETPSASPLVIALSCLAGLLLILLLVVLICKKMIFRGDIGSRENLNTTDPDKDDVGYTPVNRCENTGIPLPSLDDYVGSQWSVVSQSWKIFCHPPGHHDQLSRSEPNIPESSSGFFSKDEVEFKPGFGHRQNSSRLNSVEKDDNESSVWIPNIIEEESSGSSDDSPASLESIC</sequence>
<dbReference type="Proteomes" id="UP000007110">
    <property type="component" value="Unassembled WGS sequence"/>
</dbReference>
<name>A0A7M7HND2_STRPU</name>
<keyword evidence="6" id="KW-0732">Signal</keyword>
<dbReference type="PROSITE" id="PS50825">
    <property type="entry name" value="HYR"/>
    <property type="match status" value="3"/>
</dbReference>
<organism evidence="8 9">
    <name type="scientific">Strongylocentrotus purpuratus</name>
    <name type="common">Purple sea urchin</name>
    <dbReference type="NCBI Taxonomy" id="7668"/>
    <lineage>
        <taxon>Eukaryota</taxon>
        <taxon>Metazoa</taxon>
        <taxon>Echinodermata</taxon>
        <taxon>Eleutherozoa</taxon>
        <taxon>Echinozoa</taxon>
        <taxon>Echinoidea</taxon>
        <taxon>Euechinoidea</taxon>
        <taxon>Echinacea</taxon>
        <taxon>Camarodonta</taxon>
        <taxon>Echinidea</taxon>
        <taxon>Strongylocentrotidae</taxon>
        <taxon>Strongylocentrotus</taxon>
    </lineage>
</organism>
<dbReference type="AlphaFoldDB" id="A0A7M7HND2"/>